<dbReference type="EMBL" id="JAUEMJ010000003">
    <property type="protein sequence ID" value="MDN3240214.1"/>
    <property type="molecule type" value="Genomic_DNA"/>
</dbReference>
<dbReference type="Gene3D" id="2.40.37.20">
    <property type="entry name" value="D-serine dehydratase-like domain"/>
    <property type="match status" value="1"/>
</dbReference>
<dbReference type="PANTHER" id="PTHR28004:SF8">
    <property type="entry name" value="D-SERINE DEAMINASE"/>
    <property type="match status" value="1"/>
</dbReference>
<sequence>MDETRLRALHDEVLDWRHKGVPASAHGLTIAEWIASGPPTPTLPTPVVTLSAQALEHNLLSMASWCAERRLSLAPHGKATMAPQLWRRQLDAGAAAITVANLFQAGVAHRFGVPRILIANEIADPAAAVRLSLWAGEGARMCLFSDSEVPKVRVSEAAATSIDVLVELGATGGRAGARGIEAALKVAAGVEAAPNLRLAGVAGYEGAVASGTGAADLAAVDDYLGDLATLFAALDFETDRPVVSAGGSAYFDRVAAVLGPLAPRAEVLLRSGSYLVHDHGCYARTTPVARGGDGPVLLPALRARATVLSRPEPGLAILDAGRRDLPFDQDLPIPLRHNGSGAWDATAARCPQISDQHLHLTGAEGLAVGDVVELGLSHPCTAFDKWRLIPVVDDETGLVVDAVHTFF</sequence>
<dbReference type="Gene3D" id="3.20.20.10">
    <property type="entry name" value="Alanine racemase"/>
    <property type="match status" value="1"/>
</dbReference>
<dbReference type="GO" id="GO:0008784">
    <property type="term" value="F:alanine racemase activity"/>
    <property type="evidence" value="ECO:0007669"/>
    <property type="project" value="UniProtKB-EC"/>
</dbReference>
<dbReference type="InterPro" id="IPR029066">
    <property type="entry name" value="PLP-binding_barrel"/>
</dbReference>
<proteinExistence type="predicted"/>
<reference evidence="3" key="1">
    <citation type="submission" date="2023-06" db="EMBL/GenBank/DDBJ databases">
        <title>Gycomyces niveus sp.nov., a novel actinomycete isolated from soil in Shouguang.</title>
        <authorList>
            <person name="Yang X."/>
            <person name="Zhao J."/>
        </authorList>
    </citation>
    <scope>NUCLEOTIDE SEQUENCE</scope>
    <source>
        <strain evidence="3">NEAU C2</strain>
    </source>
</reference>
<evidence type="ECO:0000259" key="1">
    <source>
        <dbReference type="SMART" id="SM01119"/>
    </source>
</evidence>
<dbReference type="SMART" id="SM01119">
    <property type="entry name" value="D-ser_dehydrat"/>
    <property type="match status" value="1"/>
</dbReference>
<keyword evidence="3" id="KW-0413">Isomerase</keyword>
<dbReference type="SUPFAM" id="SSF51419">
    <property type="entry name" value="PLP-binding barrel"/>
    <property type="match status" value="1"/>
</dbReference>
<feature type="domain" description="D-serine dehydratase-like" evidence="1">
    <location>
        <begin position="300"/>
        <end position="393"/>
    </location>
</feature>
<gene>
    <name evidence="2" type="ORF">QWI33_04905</name>
    <name evidence="3" type="ORF">QWI33_10805</name>
</gene>
<keyword evidence="4" id="KW-1185">Reference proteome</keyword>
<name>A0ABT7YP82_9ACTN</name>
<evidence type="ECO:0000313" key="3">
    <source>
        <dbReference type="EMBL" id="MDN3240214.1"/>
    </source>
</evidence>
<organism evidence="3 4">
    <name type="scientific">Glycomyces tritici</name>
    <dbReference type="NCBI Taxonomy" id="2665176"/>
    <lineage>
        <taxon>Bacteria</taxon>
        <taxon>Bacillati</taxon>
        <taxon>Actinomycetota</taxon>
        <taxon>Actinomycetes</taxon>
        <taxon>Glycomycetales</taxon>
        <taxon>Glycomycetaceae</taxon>
        <taxon>Glycomyces</taxon>
    </lineage>
</organism>
<dbReference type="InterPro" id="IPR026956">
    <property type="entry name" value="D-ser_dehydrat-like_dom"/>
</dbReference>
<dbReference type="Proteomes" id="UP001171902">
    <property type="component" value="Unassembled WGS sequence"/>
</dbReference>
<comment type="caution">
    <text evidence="3">The sequence shown here is derived from an EMBL/GenBank/DDBJ whole genome shotgun (WGS) entry which is preliminary data.</text>
</comment>
<dbReference type="EC" id="5.1.1.1" evidence="3"/>
<accession>A0ABT7YP82</accession>
<evidence type="ECO:0000313" key="2">
    <source>
        <dbReference type="EMBL" id="MDN3239052.1"/>
    </source>
</evidence>
<dbReference type="EMBL" id="JAUEMJ010000001">
    <property type="protein sequence ID" value="MDN3239052.1"/>
    <property type="molecule type" value="Genomic_DNA"/>
</dbReference>
<dbReference type="InterPro" id="IPR051466">
    <property type="entry name" value="D-amino_acid_metab_enzyme"/>
</dbReference>
<dbReference type="RefSeq" id="WP_289955472.1">
    <property type="nucleotide sequence ID" value="NZ_JAUEMJ010000001.1"/>
</dbReference>
<dbReference type="Pfam" id="PF14031">
    <property type="entry name" value="D-ser_dehydrat"/>
    <property type="match status" value="1"/>
</dbReference>
<evidence type="ECO:0000313" key="4">
    <source>
        <dbReference type="Proteomes" id="UP001171902"/>
    </source>
</evidence>
<dbReference type="PANTHER" id="PTHR28004">
    <property type="entry name" value="ZGC:162816-RELATED"/>
    <property type="match status" value="1"/>
</dbReference>
<dbReference type="InterPro" id="IPR042208">
    <property type="entry name" value="D-ser_dehydrat-like_sf"/>
</dbReference>
<protein>
    <submittedName>
        <fullName evidence="3">Alanine racemase</fullName>
        <ecNumber evidence="3">5.1.1.1</ecNumber>
    </submittedName>
</protein>